<keyword evidence="3" id="KW-1185">Reference proteome</keyword>
<dbReference type="EMBL" id="AFNH02001273">
    <property type="protein sequence ID" value="EZG43496.1"/>
    <property type="molecule type" value="Genomic_DNA"/>
</dbReference>
<feature type="compositionally biased region" description="Polar residues" evidence="1">
    <location>
        <begin position="173"/>
        <end position="187"/>
    </location>
</feature>
<protein>
    <submittedName>
        <fullName evidence="2">Uncharacterized protein</fullName>
    </submittedName>
</protein>
<dbReference type="Proteomes" id="UP000019763">
    <property type="component" value="Unassembled WGS sequence"/>
</dbReference>
<feature type="region of interest" description="Disordered" evidence="1">
    <location>
        <begin position="162"/>
        <end position="187"/>
    </location>
</feature>
<dbReference type="RefSeq" id="XP_011133278.1">
    <property type="nucleotide sequence ID" value="XM_011134976.1"/>
</dbReference>
<proteinExistence type="predicted"/>
<comment type="caution">
    <text evidence="2">The sequence shown here is derived from an EMBL/GenBank/DDBJ whole genome shotgun (WGS) entry which is preliminary data.</text>
</comment>
<evidence type="ECO:0000313" key="2">
    <source>
        <dbReference type="EMBL" id="EZG43496.1"/>
    </source>
</evidence>
<sequence>MIPSDGRIPSKEKASDLVAAAAAAQAAQAELPQTYEAAPQPFVGLSGELKAPFAVTSMVAPLLKGDAVPTASGKQPVYHLKITARPLKKLNEGQSLTYKVTAGPTGGDLTGGLTETQTVKPPGTVVHCVPEMADQSPLQFASPAEAAAAAAAAGYGPAGSAGLTGPGGPGGSQSWTAPRLSKSSSYHDQLSGITGLHNLNFKTIAHVYKGEAALGTDAVVGGLLAAPGASRAGEGLVDSSDETVGVPGWWNKSSKSMADMSVKEKEEMAAQYEDLAEVNRIQYGRHRSRSSRGEGMSATEFRQKLGLVPGGMPPPPEPGFSKVIPDLVDPEDAEKHSVYNWIVPDEAVEAELDRLSSSFSGVGQDARGPRARFQRGNTADIMDVMRRTRAAALGQGAAEKGLFWRRLFPQKREDGTDEPGFPAGGEDPLHFMTSGQLEHFLQEAHAGLLWEQGRLPEELANLASGPASVQSRLAHNPQAHAGRKLTGPLTSLLNWLGCGPGAGAGADEKTSGRENLGRNLDVEDYSSDEEEPPIRPSVVYGGVEHEPPRFVGELGPLTMRLHAAETHQYFPVAGMSHPWFLKTGLNPASQAVHGPVALPWDPKNTGMPAPTVQSLFRRGYVKVDLAPAVADMFEPELPNATTTQVAPADETTA</sequence>
<gene>
    <name evidence="2" type="ORF">GNI_169970</name>
</gene>
<name>A0A023AXW3_GRENI</name>
<accession>A0A023AXW3</accession>
<evidence type="ECO:0000313" key="3">
    <source>
        <dbReference type="Proteomes" id="UP000019763"/>
    </source>
</evidence>
<dbReference type="GeneID" id="22915821"/>
<evidence type="ECO:0000256" key="1">
    <source>
        <dbReference type="SAM" id="MobiDB-lite"/>
    </source>
</evidence>
<dbReference type="AlphaFoldDB" id="A0A023AXW3"/>
<dbReference type="VEuPathDB" id="CryptoDB:GNI_169970"/>
<organism evidence="2 3">
    <name type="scientific">Gregarina niphandrodes</name>
    <name type="common">Septate eugregarine</name>
    <dbReference type="NCBI Taxonomy" id="110365"/>
    <lineage>
        <taxon>Eukaryota</taxon>
        <taxon>Sar</taxon>
        <taxon>Alveolata</taxon>
        <taxon>Apicomplexa</taxon>
        <taxon>Conoidasida</taxon>
        <taxon>Gregarinasina</taxon>
        <taxon>Eugregarinorida</taxon>
        <taxon>Gregarinidae</taxon>
        <taxon>Gregarina</taxon>
    </lineage>
</organism>
<feature type="compositionally biased region" description="Gly residues" evidence="1">
    <location>
        <begin position="162"/>
        <end position="171"/>
    </location>
</feature>
<reference evidence="2" key="1">
    <citation type="submission" date="2013-12" db="EMBL/GenBank/DDBJ databases">
        <authorList>
            <person name="Omoto C.K."/>
            <person name="Sibley D."/>
            <person name="Venepally P."/>
            <person name="Hadjithomas M."/>
            <person name="Karamycheva S."/>
            <person name="Brunk B."/>
            <person name="Roos D."/>
            <person name="Caler E."/>
            <person name="Lorenzi H."/>
        </authorList>
    </citation>
    <scope>NUCLEOTIDE SEQUENCE</scope>
</reference>
<dbReference type="OrthoDB" id="390934at2759"/>